<dbReference type="OrthoDB" id="2422390at2759"/>
<dbReference type="GO" id="GO:0005524">
    <property type="term" value="F:ATP binding"/>
    <property type="evidence" value="ECO:0007669"/>
    <property type="project" value="UniProtKB-UniRule"/>
</dbReference>
<name>A0A397W434_9GLOM</name>
<dbReference type="GO" id="GO:0004672">
    <property type="term" value="F:protein kinase activity"/>
    <property type="evidence" value="ECO:0007669"/>
    <property type="project" value="InterPro"/>
</dbReference>
<comment type="caution">
    <text evidence="6">The sequence shown here is derived from an EMBL/GenBank/DDBJ whole genome shotgun (WGS) entry which is preliminary data.</text>
</comment>
<evidence type="ECO:0000256" key="2">
    <source>
        <dbReference type="ARBA" id="ARBA00022803"/>
    </source>
</evidence>
<dbReference type="PROSITE" id="PS00107">
    <property type="entry name" value="PROTEIN_KINASE_ATP"/>
    <property type="match status" value="1"/>
</dbReference>
<dbReference type="Pfam" id="PF13431">
    <property type="entry name" value="TPR_17"/>
    <property type="match status" value="1"/>
</dbReference>
<dbReference type="Gene3D" id="1.25.40.10">
    <property type="entry name" value="Tetratricopeptide repeat domain"/>
    <property type="match status" value="7"/>
</dbReference>
<feature type="repeat" description="TPR" evidence="3">
    <location>
        <begin position="1592"/>
        <end position="1625"/>
    </location>
</feature>
<gene>
    <name evidence="6" type="ORF">C2G38_2156558</name>
</gene>
<dbReference type="InterPro" id="IPR011990">
    <property type="entry name" value="TPR-like_helical_dom_sf"/>
</dbReference>
<dbReference type="PROSITE" id="PS50293">
    <property type="entry name" value="TPR_REGION"/>
    <property type="match status" value="6"/>
</dbReference>
<dbReference type="Pfam" id="PF13181">
    <property type="entry name" value="TPR_8"/>
    <property type="match status" value="3"/>
</dbReference>
<dbReference type="PROSITE" id="PS50011">
    <property type="entry name" value="PROTEIN_KINASE_DOM"/>
    <property type="match status" value="1"/>
</dbReference>
<feature type="repeat" description="TPR" evidence="3">
    <location>
        <begin position="1422"/>
        <end position="1455"/>
    </location>
</feature>
<dbReference type="SUPFAM" id="SSF48452">
    <property type="entry name" value="TPR-like"/>
    <property type="match status" value="2"/>
</dbReference>
<feature type="repeat" description="TPR" evidence="3">
    <location>
        <begin position="1456"/>
        <end position="1489"/>
    </location>
</feature>
<keyword evidence="1" id="KW-0677">Repeat</keyword>
<accession>A0A397W434</accession>
<dbReference type="STRING" id="44941.A0A397W434"/>
<evidence type="ECO:0000313" key="7">
    <source>
        <dbReference type="Proteomes" id="UP000266673"/>
    </source>
</evidence>
<dbReference type="GO" id="GO:0046813">
    <property type="term" value="P:receptor-mediated virion attachment to host cell"/>
    <property type="evidence" value="ECO:0007669"/>
    <property type="project" value="TreeGrafter"/>
</dbReference>
<feature type="repeat" description="TPR" evidence="3">
    <location>
        <begin position="1150"/>
        <end position="1183"/>
    </location>
</feature>
<dbReference type="PANTHER" id="PTHR44858:SF1">
    <property type="entry name" value="UDP-N-ACETYLGLUCOSAMINE--PEPTIDE N-ACETYLGLUCOSAMINYLTRANSFERASE SPINDLY-RELATED"/>
    <property type="match status" value="1"/>
</dbReference>
<dbReference type="Pfam" id="PF13424">
    <property type="entry name" value="TPR_12"/>
    <property type="match status" value="1"/>
</dbReference>
<dbReference type="SUPFAM" id="SSF81901">
    <property type="entry name" value="HCP-like"/>
    <property type="match status" value="1"/>
</dbReference>
<feature type="repeat" description="TPR" evidence="3">
    <location>
        <begin position="1320"/>
        <end position="1353"/>
    </location>
</feature>
<dbReference type="Gene3D" id="1.10.510.10">
    <property type="entry name" value="Transferase(Phosphotransferase) domain 1"/>
    <property type="match status" value="1"/>
</dbReference>
<dbReference type="InterPro" id="IPR017441">
    <property type="entry name" value="Protein_kinase_ATP_BS"/>
</dbReference>
<organism evidence="6 7">
    <name type="scientific">Gigaspora rosea</name>
    <dbReference type="NCBI Taxonomy" id="44941"/>
    <lineage>
        <taxon>Eukaryota</taxon>
        <taxon>Fungi</taxon>
        <taxon>Fungi incertae sedis</taxon>
        <taxon>Mucoromycota</taxon>
        <taxon>Glomeromycotina</taxon>
        <taxon>Glomeromycetes</taxon>
        <taxon>Diversisporales</taxon>
        <taxon>Gigasporaceae</taxon>
        <taxon>Gigaspora</taxon>
    </lineage>
</organism>
<dbReference type="Proteomes" id="UP000266673">
    <property type="component" value="Unassembled WGS sequence"/>
</dbReference>
<evidence type="ECO:0000259" key="5">
    <source>
        <dbReference type="PROSITE" id="PS50011"/>
    </source>
</evidence>
<dbReference type="PROSITE" id="PS50005">
    <property type="entry name" value="TPR"/>
    <property type="match status" value="15"/>
</dbReference>
<feature type="repeat" description="TPR" evidence="3">
    <location>
        <begin position="1116"/>
        <end position="1149"/>
    </location>
</feature>
<dbReference type="PANTHER" id="PTHR44858">
    <property type="entry name" value="TETRATRICOPEPTIDE REPEAT PROTEIN 6"/>
    <property type="match status" value="1"/>
</dbReference>
<feature type="domain" description="Protein kinase" evidence="5">
    <location>
        <begin position="771"/>
        <end position="1046"/>
    </location>
</feature>
<protein>
    <recommendedName>
        <fullName evidence="5">Protein kinase domain-containing protein</fullName>
    </recommendedName>
</protein>
<dbReference type="InterPro" id="IPR001245">
    <property type="entry name" value="Ser-Thr/Tyr_kinase_cat_dom"/>
</dbReference>
<keyword evidence="2 3" id="KW-0802">TPR repeat</keyword>
<sequence>MRIKLVNTNDYFEVILDDNLTLSEAHDQIVTKLGYDYKDNRYQFFFVYNDQITLGPRNDKITIQNFISNNELNDNLSKIRNELIENQLVQHHFKFLDSETFQEIPLKSEEVIKLEKLLTMAMCYIFHSKKKWIMLHVTTQSFSDEEISHLLQYEPCIPFQYENKQISYFQKNINNCKPDHGLILAMEDVKLGKNRSFDFIQSVKFSILEDQNKFIAKVFCCERVNDIFFIKNQICLTSEDNLPLEWRALLDFEHSTTHPLFNHEKEERICFTVVNRKVKLHLRKELIKPSKEFMNAIENAIEGSEPYLNLMNVFSNFGNFFAQQIILGFKLSKYAKKNKDCGIKEDSIEWTTLDNFKKISQQLTKMLLYFNWNGDSYFLTTNNEKIELDDLDNWIRSCYQDEVELQVIGYEDMIAIYEIFEEPIRSKIKSILGINGRKEPFSRSIYSKHLQLSDVKQEILKIGSEQVDASVIYYRVIFKNQLKSDKYQLYGSISTIFGEQINEMNLKFKSENIFGFSIIIENISNEKLDYKKMNINWMLVGNPEEIIHQYECSYDLNFIVVNTGSTDTEINENQNFDINLSISPKLSKLPTNAVFAYTCKYPSSDNKTLFVTSIKTVNEKGILINVKNHIIEQNSDDNDDDNYRNDYINDKCSNDGSDNCSNCEEDYYSNDDENDEYRGYKIYWCIYLTPIQNITVGQLLHKLFKFPKISFPNSLTQILFVKMSEPLQIEMPNVQEIEQFNTDEFERDITDDQIQKYLVEGQVKFYEYTCFKDVELIGEGGYGKVYRATFKDNEITVALKSFKGNNVSIKEIVNELKLHCRIDMHSNIIRLYGATKNEDKQNLSFMHHMFVLEYADSGTLRTYLRNNFKYLSWYDKINFALQIASAIKCLHVEGIIHRDLHSNNILVHQKNIKLADFGLSRRLDEATISSQKFGRFIAYIDPQSFEGSRRGNEIFKFNKKSDIYSIGILMWEISSGYPPFKNDIEPYQLASLIVDGLRENHILGTPPEYIKIYTDCWQHNPDSRPDIQQVFLRLKDLSDNNDHDINKIGQDFNTLKVHDPIHSVNYSNSSLFISDSTDKILMQDSSSSLLNYDDIDDYKKRLLDLNKLLEIDPNNVKLLISRGEIYRMMKRCKDSLVDFNKSLEIEPDNALVLNNRGVAYCHLKRYEESLVDLDRSLEIEPRDAFAIKNRGNTYRMMDNYEESLADFNKSLEIEPNDAFALSRRGSTYCKMGKYEESLADLNKSLEIKPNYTRALGQRGEIYCVMGKYEELLADLNKSLEIEPNNALALSSRGSVYNMMGKYEESLADLNKSLEIEPNNAFTLEQRGNTYSMMDKYEESLADLNKSIEIKPNDAFVLNERGKVYHMMKNYEESLADFNKSLEIEPNNAFALKFRGSVYNMMGKYEESLADLNKSIEIKLNDAFVLSERGKVYLMMKNYEESLADLNKSIEIKPNDAFVLNERGKVYHMMKNYEESLADFNKSLEIEPNNAFALKFRGSVYNMMGKYEESLADLSKSIEIKPNDAFVLSERGNVYLMMKNYEESLADLNRSLEIDPNNAFALSSRGATYYMMGKYEESLADLNKSLEIEPNNAFALSIRGATYRMMKKYEESLADLNKSMEIEPNNAFALSNRGTTYRIMKNTNYHFADLNKY</sequence>
<feature type="repeat" description="TPR" evidence="3">
    <location>
        <begin position="1218"/>
        <end position="1251"/>
    </location>
</feature>
<dbReference type="InterPro" id="IPR011009">
    <property type="entry name" value="Kinase-like_dom_sf"/>
</dbReference>
<keyword evidence="4" id="KW-0067">ATP-binding</keyword>
<feature type="repeat" description="TPR" evidence="3">
    <location>
        <begin position="1286"/>
        <end position="1319"/>
    </location>
</feature>
<evidence type="ECO:0000256" key="3">
    <source>
        <dbReference type="PROSITE-ProRule" id="PRU00339"/>
    </source>
</evidence>
<evidence type="ECO:0000313" key="6">
    <source>
        <dbReference type="EMBL" id="RIB28978.1"/>
    </source>
</evidence>
<proteinExistence type="predicted"/>
<keyword evidence="7" id="KW-1185">Reference proteome</keyword>
<dbReference type="EMBL" id="QKWP01000050">
    <property type="protein sequence ID" value="RIB28978.1"/>
    <property type="molecule type" value="Genomic_DNA"/>
</dbReference>
<feature type="repeat" description="TPR" evidence="3">
    <location>
        <begin position="1558"/>
        <end position="1591"/>
    </location>
</feature>
<reference evidence="6 7" key="1">
    <citation type="submission" date="2018-06" db="EMBL/GenBank/DDBJ databases">
        <title>Comparative genomics reveals the genomic features of Rhizophagus irregularis, R. cerebriforme, R. diaphanum and Gigaspora rosea, and their symbiotic lifestyle signature.</title>
        <authorList>
            <person name="Morin E."/>
            <person name="San Clemente H."/>
            <person name="Chen E.C.H."/>
            <person name="De La Providencia I."/>
            <person name="Hainaut M."/>
            <person name="Kuo A."/>
            <person name="Kohler A."/>
            <person name="Murat C."/>
            <person name="Tang N."/>
            <person name="Roy S."/>
            <person name="Loubradou J."/>
            <person name="Henrissat B."/>
            <person name="Grigoriev I.V."/>
            <person name="Corradi N."/>
            <person name="Roux C."/>
            <person name="Martin F.M."/>
        </authorList>
    </citation>
    <scope>NUCLEOTIDE SEQUENCE [LARGE SCALE GENOMIC DNA]</scope>
    <source>
        <strain evidence="6 7">DAOM 194757</strain>
    </source>
</reference>
<dbReference type="PRINTS" id="PR00109">
    <property type="entry name" value="TYRKINASE"/>
</dbReference>
<evidence type="ECO:0000256" key="1">
    <source>
        <dbReference type="ARBA" id="ARBA00022737"/>
    </source>
</evidence>
<feature type="repeat" description="TPR" evidence="3">
    <location>
        <begin position="1388"/>
        <end position="1421"/>
    </location>
</feature>
<feature type="repeat" description="TPR" evidence="3">
    <location>
        <begin position="1490"/>
        <end position="1523"/>
    </location>
</feature>
<dbReference type="InterPro" id="IPR050498">
    <property type="entry name" value="Ycf3"/>
</dbReference>
<feature type="binding site" evidence="4">
    <location>
        <position position="800"/>
    </location>
    <ligand>
        <name>ATP</name>
        <dbReference type="ChEBI" id="CHEBI:30616"/>
    </ligand>
</feature>
<evidence type="ECO:0000256" key="4">
    <source>
        <dbReference type="PROSITE-ProRule" id="PRU10141"/>
    </source>
</evidence>
<dbReference type="SMART" id="SM00028">
    <property type="entry name" value="TPR"/>
    <property type="match status" value="15"/>
</dbReference>
<feature type="repeat" description="TPR" evidence="3">
    <location>
        <begin position="1354"/>
        <end position="1387"/>
    </location>
</feature>
<feature type="repeat" description="TPR" evidence="3">
    <location>
        <begin position="1252"/>
        <end position="1285"/>
    </location>
</feature>
<dbReference type="InterPro" id="IPR000719">
    <property type="entry name" value="Prot_kinase_dom"/>
</dbReference>
<dbReference type="Pfam" id="PF07714">
    <property type="entry name" value="PK_Tyr_Ser-Thr"/>
    <property type="match status" value="1"/>
</dbReference>
<feature type="repeat" description="TPR" evidence="3">
    <location>
        <begin position="1184"/>
        <end position="1217"/>
    </location>
</feature>
<keyword evidence="4" id="KW-0547">Nucleotide-binding</keyword>
<dbReference type="Pfam" id="PF00515">
    <property type="entry name" value="TPR_1"/>
    <property type="match status" value="4"/>
</dbReference>
<feature type="repeat" description="TPR" evidence="3">
    <location>
        <begin position="1524"/>
        <end position="1557"/>
    </location>
</feature>
<dbReference type="InterPro" id="IPR019734">
    <property type="entry name" value="TPR_rpt"/>
</dbReference>
<dbReference type="SUPFAM" id="SSF56112">
    <property type="entry name" value="Protein kinase-like (PK-like)"/>
    <property type="match status" value="1"/>
</dbReference>